<evidence type="ECO:0000313" key="3">
    <source>
        <dbReference type="Proteomes" id="UP000613030"/>
    </source>
</evidence>
<reference evidence="2 3" key="1">
    <citation type="submission" date="2021-01" db="EMBL/GenBank/DDBJ databases">
        <title>Chryseolinea sp. Jin1 Genome sequencing and assembly.</title>
        <authorList>
            <person name="Kim I."/>
        </authorList>
    </citation>
    <scope>NUCLEOTIDE SEQUENCE [LARGE SCALE GENOMIC DNA]</scope>
    <source>
        <strain evidence="2 3">Jin1</strain>
    </source>
</reference>
<keyword evidence="3" id="KW-1185">Reference proteome</keyword>
<name>A0ABS1KM31_9BACT</name>
<comment type="caution">
    <text evidence="2">The sequence shown here is derived from an EMBL/GenBank/DDBJ whole genome shotgun (WGS) entry which is preliminary data.</text>
</comment>
<protein>
    <submittedName>
        <fullName evidence="2">Uncharacterized protein</fullName>
    </submittedName>
</protein>
<feature type="region of interest" description="Disordered" evidence="1">
    <location>
        <begin position="1"/>
        <end position="23"/>
    </location>
</feature>
<evidence type="ECO:0000256" key="1">
    <source>
        <dbReference type="SAM" id="MobiDB-lite"/>
    </source>
</evidence>
<accession>A0ABS1KM31</accession>
<sequence>MKKNPSPPHHTITGNSDRPKRTFRFPGKERFENVYLFFYKLARLCNEDMNPV</sequence>
<dbReference type="RefSeq" id="WP_202007850.1">
    <property type="nucleotide sequence ID" value="NZ_JAERRB010000001.1"/>
</dbReference>
<organism evidence="2 3">
    <name type="scientific">Chryseolinea lacunae</name>
    <dbReference type="NCBI Taxonomy" id="2801331"/>
    <lineage>
        <taxon>Bacteria</taxon>
        <taxon>Pseudomonadati</taxon>
        <taxon>Bacteroidota</taxon>
        <taxon>Cytophagia</taxon>
        <taxon>Cytophagales</taxon>
        <taxon>Fulvivirgaceae</taxon>
        <taxon>Chryseolinea</taxon>
    </lineage>
</organism>
<gene>
    <name evidence="2" type="ORF">JI741_04785</name>
</gene>
<proteinExistence type="predicted"/>
<dbReference type="Proteomes" id="UP000613030">
    <property type="component" value="Unassembled WGS sequence"/>
</dbReference>
<evidence type="ECO:0000313" key="2">
    <source>
        <dbReference type="EMBL" id="MBL0740520.1"/>
    </source>
</evidence>
<dbReference type="EMBL" id="JAERRB010000001">
    <property type="protein sequence ID" value="MBL0740520.1"/>
    <property type="molecule type" value="Genomic_DNA"/>
</dbReference>